<dbReference type="EMBL" id="CP163440">
    <property type="protein sequence ID" value="XDQ62370.1"/>
    <property type="molecule type" value="Genomic_DNA"/>
</dbReference>
<dbReference type="InterPro" id="IPR002694">
    <property type="entry name" value="Znf_CHC2"/>
</dbReference>
<evidence type="ECO:0000256" key="7">
    <source>
        <dbReference type="ARBA" id="ARBA00022771"/>
    </source>
</evidence>
<evidence type="ECO:0000256" key="14">
    <source>
        <dbReference type="PIRSR" id="PIRSR002811-1"/>
    </source>
</evidence>
<dbReference type="InterPro" id="IPR030846">
    <property type="entry name" value="DnaG_bac"/>
</dbReference>
<comment type="subunit">
    <text evidence="12">Monomer. Interacts with DnaB.</text>
</comment>
<evidence type="ECO:0000256" key="1">
    <source>
        <dbReference type="ARBA" id="ARBA00022478"/>
    </source>
</evidence>
<feature type="domain" description="Toprim" evidence="16">
    <location>
        <begin position="262"/>
        <end position="346"/>
    </location>
</feature>
<feature type="zinc finger region" description="CHC2-type" evidence="12 14">
    <location>
        <begin position="41"/>
        <end position="65"/>
    </location>
</feature>
<evidence type="ECO:0000256" key="11">
    <source>
        <dbReference type="ARBA" id="ARBA00023163"/>
    </source>
</evidence>
<keyword evidence="6 12" id="KW-0479">Metal-binding</keyword>
<dbReference type="AlphaFoldDB" id="A0AB39S2D5"/>
<dbReference type="EC" id="2.7.7.101" evidence="12"/>
<evidence type="ECO:0000256" key="10">
    <source>
        <dbReference type="ARBA" id="ARBA00023125"/>
    </source>
</evidence>
<accession>A0AB39S2D5</accession>
<evidence type="ECO:0000256" key="13">
    <source>
        <dbReference type="PIRNR" id="PIRNR002811"/>
    </source>
</evidence>
<evidence type="ECO:0000259" key="16">
    <source>
        <dbReference type="PROSITE" id="PS50880"/>
    </source>
</evidence>
<dbReference type="GO" id="GO:0005737">
    <property type="term" value="C:cytoplasm"/>
    <property type="evidence" value="ECO:0007669"/>
    <property type="project" value="TreeGrafter"/>
</dbReference>
<dbReference type="InterPro" id="IPR037068">
    <property type="entry name" value="DNA_primase_core_N_sf"/>
</dbReference>
<keyword evidence="4 12" id="KW-0548">Nucleotidyltransferase</keyword>
<gene>
    <name evidence="12 17" type="primary">dnaG</name>
    <name evidence="17" type="ORF">AB5J50_16965</name>
</gene>
<dbReference type="GO" id="GO:0008270">
    <property type="term" value="F:zinc ion binding"/>
    <property type="evidence" value="ECO:0007669"/>
    <property type="project" value="UniProtKB-UniRule"/>
</dbReference>
<reference evidence="17" key="1">
    <citation type="submission" date="2024-07" db="EMBL/GenBank/DDBJ databases">
        <authorList>
            <person name="Yu S.T."/>
        </authorList>
    </citation>
    <scope>NUCLEOTIDE SEQUENCE</scope>
    <source>
        <strain evidence="17">R35</strain>
    </source>
</reference>
<protein>
    <recommendedName>
        <fullName evidence="12 13">DNA primase</fullName>
        <ecNumber evidence="12">2.7.7.101</ecNumber>
    </recommendedName>
</protein>
<evidence type="ECO:0000256" key="12">
    <source>
        <dbReference type="HAMAP-Rule" id="MF_00974"/>
    </source>
</evidence>
<evidence type="ECO:0000256" key="4">
    <source>
        <dbReference type="ARBA" id="ARBA00022695"/>
    </source>
</evidence>
<dbReference type="PANTHER" id="PTHR30313:SF2">
    <property type="entry name" value="DNA PRIMASE"/>
    <property type="match status" value="1"/>
</dbReference>
<dbReference type="SMART" id="SM00766">
    <property type="entry name" value="DnaG_DnaB_bind"/>
    <property type="match status" value="1"/>
</dbReference>
<keyword evidence="2 12" id="KW-0639">Primosome</keyword>
<comment type="domain">
    <text evidence="12">Contains an N-terminal zinc-binding domain, a central core domain that contains the primase activity, and a C-terminal DnaB-binding domain.</text>
</comment>
<dbReference type="NCBIfam" id="TIGR01391">
    <property type="entry name" value="dnaG"/>
    <property type="match status" value="1"/>
</dbReference>
<dbReference type="CDD" id="cd03364">
    <property type="entry name" value="TOPRIM_DnaG_primases"/>
    <property type="match status" value="1"/>
</dbReference>
<dbReference type="Gene3D" id="3.90.580.10">
    <property type="entry name" value="Zinc finger, CHC2-type domain"/>
    <property type="match status" value="1"/>
</dbReference>
<dbReference type="Pfam" id="PF08278">
    <property type="entry name" value="DnaG_DnaB_bind"/>
    <property type="match status" value="1"/>
</dbReference>
<evidence type="ECO:0000256" key="2">
    <source>
        <dbReference type="ARBA" id="ARBA00022515"/>
    </source>
</evidence>
<dbReference type="Gene3D" id="3.90.980.10">
    <property type="entry name" value="DNA primase, catalytic core, N-terminal domain"/>
    <property type="match status" value="1"/>
</dbReference>
<dbReference type="GO" id="GO:0003677">
    <property type="term" value="F:DNA binding"/>
    <property type="evidence" value="ECO:0007669"/>
    <property type="project" value="UniProtKB-KW"/>
</dbReference>
<evidence type="ECO:0000256" key="3">
    <source>
        <dbReference type="ARBA" id="ARBA00022679"/>
    </source>
</evidence>
<keyword evidence="7 12" id="KW-0863">Zinc-finger</keyword>
<comment type="catalytic activity">
    <reaction evidence="12">
        <text>ssDNA + n NTP = ssDNA/pppN(pN)n-1 hybrid + (n-1) diphosphate.</text>
        <dbReference type="EC" id="2.7.7.101"/>
    </reaction>
</comment>
<name>A0AB39S2D5_9ACTN</name>
<dbReference type="PIRSF" id="PIRSF002811">
    <property type="entry name" value="DnaG"/>
    <property type="match status" value="1"/>
</dbReference>
<comment type="cofactor">
    <cofactor evidence="12 13 14">
        <name>Zn(2+)</name>
        <dbReference type="ChEBI" id="CHEBI:29105"/>
    </cofactor>
    <text evidence="12 13 14">Binds 1 zinc ion per monomer.</text>
</comment>
<dbReference type="GO" id="GO:0006269">
    <property type="term" value="P:DNA replication, synthesis of primer"/>
    <property type="evidence" value="ECO:0007669"/>
    <property type="project" value="UniProtKB-UniRule"/>
</dbReference>
<dbReference type="SUPFAM" id="SSF56731">
    <property type="entry name" value="DNA primase core"/>
    <property type="match status" value="1"/>
</dbReference>
<evidence type="ECO:0000256" key="5">
    <source>
        <dbReference type="ARBA" id="ARBA00022705"/>
    </source>
</evidence>
<keyword evidence="10 12" id="KW-0238">DNA-binding</keyword>
<dbReference type="InterPro" id="IPR013264">
    <property type="entry name" value="DNAG_N"/>
</dbReference>
<dbReference type="FunFam" id="3.90.580.10:FF:000001">
    <property type="entry name" value="DNA primase"/>
    <property type="match status" value="1"/>
</dbReference>
<dbReference type="InterPro" id="IPR013173">
    <property type="entry name" value="DNA_primase_DnaG_DnaB-bd_dom"/>
</dbReference>
<dbReference type="InterPro" id="IPR034151">
    <property type="entry name" value="TOPRIM_DnaG_bac"/>
</dbReference>
<keyword evidence="9" id="KW-0460">Magnesium</keyword>
<dbReference type="GO" id="GO:0000428">
    <property type="term" value="C:DNA-directed RNA polymerase complex"/>
    <property type="evidence" value="ECO:0007669"/>
    <property type="project" value="UniProtKB-KW"/>
</dbReference>
<dbReference type="SMART" id="SM00400">
    <property type="entry name" value="ZnF_CHCC"/>
    <property type="match status" value="1"/>
</dbReference>
<dbReference type="Pfam" id="PF13662">
    <property type="entry name" value="Toprim_4"/>
    <property type="match status" value="1"/>
</dbReference>
<keyword evidence="3 12" id="KW-0808">Transferase</keyword>
<feature type="region of interest" description="Disordered" evidence="15">
    <location>
        <begin position="444"/>
        <end position="473"/>
    </location>
</feature>
<dbReference type="Pfam" id="PF08275">
    <property type="entry name" value="DNAG_N"/>
    <property type="match status" value="1"/>
</dbReference>
<keyword evidence="8 12" id="KW-0862">Zinc</keyword>
<dbReference type="InterPro" id="IPR036977">
    <property type="entry name" value="DNA_primase_Znf_CHC2"/>
</dbReference>
<dbReference type="GO" id="GO:0003899">
    <property type="term" value="F:DNA-directed RNA polymerase activity"/>
    <property type="evidence" value="ECO:0007669"/>
    <property type="project" value="UniProtKB-UniRule"/>
</dbReference>
<dbReference type="Pfam" id="PF01807">
    <property type="entry name" value="Zn_ribbon_DnaG"/>
    <property type="match status" value="1"/>
</dbReference>
<evidence type="ECO:0000256" key="9">
    <source>
        <dbReference type="ARBA" id="ARBA00022842"/>
    </source>
</evidence>
<comment type="function">
    <text evidence="12 13">RNA polymerase that catalyzes the synthesis of short RNA molecules used as primers for DNA polymerase during DNA replication.</text>
</comment>
<dbReference type="InterPro" id="IPR006295">
    <property type="entry name" value="DNA_primase_DnaG"/>
</dbReference>
<dbReference type="HAMAP" id="MF_00974">
    <property type="entry name" value="DNA_primase_DnaG"/>
    <property type="match status" value="1"/>
</dbReference>
<dbReference type="SUPFAM" id="SSF57783">
    <property type="entry name" value="Zinc beta-ribbon"/>
    <property type="match status" value="1"/>
</dbReference>
<evidence type="ECO:0000256" key="15">
    <source>
        <dbReference type="SAM" id="MobiDB-lite"/>
    </source>
</evidence>
<dbReference type="FunFam" id="3.90.980.10:FF:000001">
    <property type="entry name" value="DNA primase"/>
    <property type="match status" value="1"/>
</dbReference>
<dbReference type="InterPro" id="IPR006171">
    <property type="entry name" value="TOPRIM_dom"/>
</dbReference>
<keyword evidence="1 12" id="KW-0240">DNA-directed RNA polymerase</keyword>
<keyword evidence="11 12" id="KW-0804">Transcription</keyword>
<dbReference type="RefSeq" id="WP_327428528.1">
    <property type="nucleotide sequence ID" value="NZ_CP163440.1"/>
</dbReference>
<dbReference type="Pfam" id="PF10410">
    <property type="entry name" value="DnaB_bind"/>
    <property type="match status" value="1"/>
</dbReference>
<evidence type="ECO:0000256" key="6">
    <source>
        <dbReference type="ARBA" id="ARBA00022723"/>
    </source>
</evidence>
<feature type="compositionally biased region" description="Polar residues" evidence="15">
    <location>
        <begin position="457"/>
        <end position="466"/>
    </location>
</feature>
<dbReference type="InterPro" id="IPR019475">
    <property type="entry name" value="DNA_primase_DnaB-bd"/>
</dbReference>
<organism evidence="17">
    <name type="scientific">Streptomyces sp. R35</name>
    <dbReference type="NCBI Taxonomy" id="3238630"/>
    <lineage>
        <taxon>Bacteria</taxon>
        <taxon>Bacillati</taxon>
        <taxon>Actinomycetota</taxon>
        <taxon>Actinomycetes</taxon>
        <taxon>Kitasatosporales</taxon>
        <taxon>Streptomycetaceae</taxon>
        <taxon>Streptomyces</taxon>
    </lineage>
</organism>
<dbReference type="GO" id="GO:1990077">
    <property type="term" value="C:primosome complex"/>
    <property type="evidence" value="ECO:0007669"/>
    <property type="project" value="UniProtKB-KW"/>
</dbReference>
<dbReference type="SMART" id="SM00493">
    <property type="entry name" value="TOPRIM"/>
    <property type="match status" value="1"/>
</dbReference>
<dbReference type="FunFam" id="3.40.1360.10:FF:000004">
    <property type="entry name" value="DNA primase"/>
    <property type="match status" value="1"/>
</dbReference>
<dbReference type="PANTHER" id="PTHR30313">
    <property type="entry name" value="DNA PRIMASE"/>
    <property type="match status" value="1"/>
</dbReference>
<evidence type="ECO:0000313" key="17">
    <source>
        <dbReference type="EMBL" id="XDQ62370.1"/>
    </source>
</evidence>
<sequence length="633" mass="69149">MAGRINDEDVKAVRDAVPIDAVVSEYLQLRNAGGGNLKGLCPFHDEKSPSFQVSPSKGLFHCFGCQEGGDTITFVMKVDHLTFSESVERLAAQAGITLRYEEGGYNPSHQRGERIRLVEAHKAAAQFYTEQLDTSPEADTGRKFLAERGFDQSAAAHFGVGYSPQGWDHLTRYLRGKGFTDKELLLSGLSQEGRRGPIDRFRGRLMWPIRDIGGEVVGFGARKLYESDNGPKYLNTPDTAIYKKSQVLYGIDLAKKDIAKASRAVVVEGYTDVMACHLAGITTAIATCGTAFGGDHIKILRRLLMDNGSARVIFTFDGDAAGQKAALRAFEDDQKFAAETYIAIAPDGMDPCELRLAKGDEAVADLVEPRTPLFEFALRQIVLRYDLETPAGRAAALDEAAPIVARIKNSGAQHEVAVQLAGMLGILDTQFVVKRVAQLARWARDRGGKGPAPAGQRPQQTYSAGQAPTGGPALTLRNPVFATERELLKLALQRPELVSPAFDAYGMDEFTAPPYTAVRQAIMDAGGAEYGVQDPQEYLVRVREAAPDDVVRAMVTELAVEAILRKTVDENYAGDQLVMVRRRAVDRRIRDVQGSLARQSAHGDPAQLAAVQNELWVLQQYEQALRERGAEAL</sequence>
<proteinExistence type="inferred from homology"/>
<keyword evidence="5 12" id="KW-0235">DNA replication</keyword>
<dbReference type="PROSITE" id="PS50880">
    <property type="entry name" value="TOPRIM"/>
    <property type="match status" value="1"/>
</dbReference>
<dbReference type="Gene3D" id="3.40.1360.10">
    <property type="match status" value="1"/>
</dbReference>
<comment type="similarity">
    <text evidence="12 13">Belongs to the DnaG primase family.</text>
</comment>
<evidence type="ECO:0000256" key="8">
    <source>
        <dbReference type="ARBA" id="ARBA00022833"/>
    </source>
</evidence>
<dbReference type="InterPro" id="IPR050219">
    <property type="entry name" value="DnaG_primase"/>
</dbReference>